<keyword evidence="5 9" id="KW-0603">Photosystem I</keyword>
<keyword evidence="7 9" id="KW-0793">Thylakoid</keyword>
<dbReference type="EMBL" id="CP150886">
    <property type="protein sequence ID" value="WZB88524.1"/>
    <property type="molecule type" value="Genomic_DNA"/>
</dbReference>
<dbReference type="InterPro" id="IPR037101">
    <property type="entry name" value="PSI_PsaK_bact"/>
</dbReference>
<evidence type="ECO:0000256" key="9">
    <source>
        <dbReference type="HAMAP-Rule" id="MF_00474"/>
    </source>
</evidence>
<feature type="transmembrane region" description="Helical" evidence="9">
    <location>
        <begin position="57"/>
        <end position="80"/>
    </location>
</feature>
<evidence type="ECO:0000313" key="10">
    <source>
        <dbReference type="EMBL" id="WZB88524.1"/>
    </source>
</evidence>
<reference evidence="10 11" key="1">
    <citation type="submission" date="2024-04" db="EMBL/GenBank/DDBJ databases">
        <title>Okeanomitos corallinicola gen. &amp; sp. nov. (Nostocales, Cyanobacteria), a new toxic marine heterocyst-forming cyanobacterium from a coral reef.</title>
        <authorList>
            <person name="Li H."/>
            <person name="Li R."/>
            <person name="Kang J."/>
            <person name="Hii K.S."/>
            <person name="Mohamed H.F."/>
            <person name="Xu X."/>
            <person name="Luo Z."/>
        </authorList>
    </citation>
    <scope>NUCLEOTIDE SEQUENCE [LARGE SCALE GENOMIC DNA]</scope>
    <source>
        <strain evidence="10 11">TIOX110</strain>
    </source>
</reference>
<dbReference type="PROSITE" id="PS01026">
    <property type="entry name" value="PHOTOSYSTEM_I_PSAGK"/>
    <property type="match status" value="1"/>
</dbReference>
<evidence type="ECO:0000256" key="3">
    <source>
        <dbReference type="ARBA" id="ARBA00022531"/>
    </source>
</evidence>
<dbReference type="Proteomes" id="UP001483337">
    <property type="component" value="Chromosome"/>
</dbReference>
<evidence type="ECO:0000313" key="11">
    <source>
        <dbReference type="Proteomes" id="UP001483337"/>
    </source>
</evidence>
<sequence>MLTSVLLATAPTPLEWTPTVGIIMIIANIIAIAYGKFTIEYPSVEPAAPSPRFFGGFGLPAILATTAFGHILGAGIILGLHNIGRI</sequence>
<dbReference type="Gene3D" id="1.20.860.20">
    <property type="entry name" value="Photosystem I PsaK, reaction centre"/>
    <property type="match status" value="1"/>
</dbReference>
<dbReference type="InterPro" id="IPR035982">
    <property type="entry name" value="PSI_centre_PsaK_sf"/>
</dbReference>
<protein>
    <recommendedName>
        <fullName evidence="9">Photosystem I reaction center subunit PsaK</fullName>
    </recommendedName>
    <alternativeName>
        <fullName evidence="9">Photosystem I subunit X</fullName>
    </alternativeName>
</protein>
<dbReference type="NCBIfam" id="TIGR03049">
    <property type="entry name" value="PS_I_psaK"/>
    <property type="match status" value="1"/>
</dbReference>
<keyword evidence="3 9" id="KW-0602">Photosynthesis</keyword>
<organism evidence="10 11">
    <name type="scientific">Okeanomitos corallinicola TIOX110</name>
    <dbReference type="NCBI Taxonomy" id="3133117"/>
    <lineage>
        <taxon>Bacteria</taxon>
        <taxon>Bacillati</taxon>
        <taxon>Cyanobacteriota</taxon>
        <taxon>Cyanophyceae</taxon>
        <taxon>Nostocales</taxon>
        <taxon>Aphanizomenonaceae</taxon>
        <taxon>Okeanomitos</taxon>
    </lineage>
</organism>
<keyword evidence="8 9" id="KW-0472">Membrane</keyword>
<dbReference type="InterPro" id="IPR000549">
    <property type="entry name" value="PSI_PsaG/PsaK"/>
</dbReference>
<proteinExistence type="inferred from homology"/>
<gene>
    <name evidence="9 10" type="primary">psaK</name>
    <name evidence="10" type="ORF">WJM97_02195</name>
</gene>
<feature type="transmembrane region" description="Helical" evidence="9">
    <location>
        <begin position="20"/>
        <end position="37"/>
    </location>
</feature>
<dbReference type="HAMAP" id="MF_00474">
    <property type="entry name" value="PSI_PsaK"/>
    <property type="match status" value="1"/>
</dbReference>
<evidence type="ECO:0000256" key="7">
    <source>
        <dbReference type="ARBA" id="ARBA00023078"/>
    </source>
</evidence>
<keyword evidence="4 9" id="KW-0812">Transmembrane</keyword>
<evidence type="ECO:0000256" key="8">
    <source>
        <dbReference type="ARBA" id="ARBA00023136"/>
    </source>
</evidence>
<dbReference type="RefSeq" id="WP_353931431.1">
    <property type="nucleotide sequence ID" value="NZ_CP150886.1"/>
</dbReference>
<keyword evidence="11" id="KW-1185">Reference proteome</keyword>
<evidence type="ECO:0000256" key="2">
    <source>
        <dbReference type="ARBA" id="ARBA00006458"/>
    </source>
</evidence>
<name>A0ABZ2UU83_9CYAN</name>
<dbReference type="SUPFAM" id="SSF81563">
    <property type="entry name" value="Photosystem I reaction center subunit X, PsaK"/>
    <property type="match status" value="1"/>
</dbReference>
<evidence type="ECO:0000256" key="1">
    <source>
        <dbReference type="ARBA" id="ARBA00004141"/>
    </source>
</evidence>
<evidence type="ECO:0000256" key="6">
    <source>
        <dbReference type="ARBA" id="ARBA00022989"/>
    </source>
</evidence>
<accession>A0ABZ2UU83</accession>
<dbReference type="InterPro" id="IPR017492">
    <property type="entry name" value="PSI_PsaK"/>
</dbReference>
<evidence type="ECO:0000256" key="5">
    <source>
        <dbReference type="ARBA" id="ARBA00022836"/>
    </source>
</evidence>
<evidence type="ECO:0000256" key="4">
    <source>
        <dbReference type="ARBA" id="ARBA00022692"/>
    </source>
</evidence>
<dbReference type="Pfam" id="PF01241">
    <property type="entry name" value="PSI_PSAK"/>
    <property type="match status" value="1"/>
</dbReference>
<comment type="similarity">
    <text evidence="2 9">Belongs to the PsaG/PsaK family.</text>
</comment>
<keyword evidence="6 9" id="KW-1133">Transmembrane helix</keyword>
<comment type="subcellular location">
    <subcellularLocation>
        <location evidence="9">Cellular thylakoid membrane</location>
        <topology evidence="9">Multi-pass membrane protein</topology>
    </subcellularLocation>
    <subcellularLocation>
        <location evidence="1">Membrane</location>
        <topology evidence="1">Multi-pass membrane protein</topology>
    </subcellularLocation>
</comment>